<dbReference type="eggNOG" id="KOG0548">
    <property type="taxonomic scope" value="Eukaryota"/>
</dbReference>
<dbReference type="EMBL" id="FO082057">
    <property type="protein sequence ID" value="CCE78417.1"/>
    <property type="molecule type" value="Genomic_DNA"/>
</dbReference>
<feature type="region of interest" description="Disordered" evidence="3">
    <location>
        <begin position="544"/>
        <end position="578"/>
    </location>
</feature>
<dbReference type="InterPro" id="IPR047150">
    <property type="entry name" value="SGT"/>
</dbReference>
<proteinExistence type="predicted"/>
<dbReference type="Gene3D" id="1.25.40.10">
    <property type="entry name" value="Tetratricopeptide repeat domain"/>
    <property type="match status" value="1"/>
</dbReference>
<dbReference type="InParanoid" id="G8YS80"/>
<dbReference type="STRING" id="559304.G8YS80"/>
<sequence length="677" mass="75569">MNLFDCKAEEPDYNYAFALAIKYVLKEFEKKYNEKTLEKDENSDDAIRLQDNLYCIKHVVTFVFKKVLVHYRKESIDTAERSGLGIGSLAFNFEPILLGPKFQDHGVTIKLKTKDIIDRIEKSIHEGNNSALYVAEREDELSKKFAYLLQSTISISDGTLPQEFEESSTSKKLFKIAEFYLRGIVENLSTVLELSQATLYKIETTINELSNATDDSSLSLPKIYENYKNTMNVHMLLLDSMKVEASRNLNLVYMLREQANNLMSNQSYALSIQKYTNALDLCSTSSAFNIPQLLTNRAIAYIGLNCFPEAITDLNNAVNIDRTFTPAWTQLGYCHLYMGTSLIALKCYLMSLRSAIGYLLPENLVKAGDDLAIREYRDSKTRSILPQFVQRIVQAILLTEKRAYQQREPSQDIRATVSNVRSILAKLRALADQDDMHYFAYTSDSEDNSFRSTVQRANRARPDILNQDVAQNILASNGIETSTITLPTTPITSLERIGRDNAANGDGTARPPRASGGLPGLLNDFGDMFEGARSLPVEIGVSQENNTAGTSDNQEAPNSGPNIINRQAGNRNQENESRNVVRDVLRGFFPENLAETFGNFVPQSFSNTPGQGRVIFDSRNMRNQEPDTNQRGDDAASSNTRTSGAGSGETHTSSTNTNTAAREDGDLDMSDVPNDLD</sequence>
<organism evidence="4 6">
    <name type="scientific">Pichia sorbitophila (strain ATCC MYA-4447 / BCRC 22081 / CBS 7064 / NBRC 10061 / NRRL Y-12695)</name>
    <name type="common">Hybrid yeast</name>
    <dbReference type="NCBI Taxonomy" id="559304"/>
    <lineage>
        <taxon>Eukaryota</taxon>
        <taxon>Fungi</taxon>
        <taxon>Dikarya</taxon>
        <taxon>Ascomycota</taxon>
        <taxon>Saccharomycotina</taxon>
        <taxon>Pichiomycetes</taxon>
        <taxon>Debaryomycetaceae</taxon>
        <taxon>Millerozyma</taxon>
    </lineage>
</organism>
<feature type="compositionally biased region" description="Acidic residues" evidence="3">
    <location>
        <begin position="665"/>
        <end position="677"/>
    </location>
</feature>
<keyword evidence="2" id="KW-0802">TPR repeat</keyword>
<feature type="compositionally biased region" description="Polar residues" evidence="3">
    <location>
        <begin position="544"/>
        <end position="572"/>
    </location>
</feature>
<dbReference type="InterPro" id="IPR011990">
    <property type="entry name" value="TPR-like_helical_dom_sf"/>
</dbReference>
<dbReference type="GO" id="GO:0016020">
    <property type="term" value="C:membrane"/>
    <property type="evidence" value="ECO:0007669"/>
    <property type="project" value="TreeGrafter"/>
</dbReference>
<accession>G8YS80</accession>
<evidence type="ECO:0000313" key="5">
    <source>
        <dbReference type="EMBL" id="CCE79003.1"/>
    </source>
</evidence>
<dbReference type="PANTHER" id="PTHR45831:SF2">
    <property type="entry name" value="LD24721P"/>
    <property type="match status" value="1"/>
</dbReference>
<feature type="compositionally biased region" description="Basic and acidic residues" evidence="3">
    <location>
        <begin position="619"/>
        <end position="634"/>
    </location>
</feature>
<dbReference type="EMBL" id="FO082056">
    <property type="protein sequence ID" value="CCE79003.1"/>
    <property type="molecule type" value="Genomic_DNA"/>
</dbReference>
<dbReference type="GO" id="GO:0072380">
    <property type="term" value="C:TRC complex"/>
    <property type="evidence" value="ECO:0007669"/>
    <property type="project" value="TreeGrafter"/>
</dbReference>
<protein>
    <submittedName>
        <fullName evidence="4">Piso0_001040 protein</fullName>
    </submittedName>
</protein>
<keyword evidence="6" id="KW-1185">Reference proteome</keyword>
<keyword evidence="1" id="KW-0677">Repeat</keyword>
<evidence type="ECO:0000313" key="4">
    <source>
        <dbReference type="EMBL" id="CCE78417.1"/>
    </source>
</evidence>
<dbReference type="AlphaFoldDB" id="G8YS80"/>
<feature type="region of interest" description="Disordered" evidence="3">
    <location>
        <begin position="604"/>
        <end position="677"/>
    </location>
</feature>
<dbReference type="GO" id="GO:0006620">
    <property type="term" value="P:post-translational protein targeting to endoplasmic reticulum membrane"/>
    <property type="evidence" value="ECO:0007669"/>
    <property type="project" value="TreeGrafter"/>
</dbReference>
<evidence type="ECO:0000256" key="1">
    <source>
        <dbReference type="ARBA" id="ARBA00022737"/>
    </source>
</evidence>
<dbReference type="GO" id="GO:0060090">
    <property type="term" value="F:molecular adaptor activity"/>
    <property type="evidence" value="ECO:0007669"/>
    <property type="project" value="TreeGrafter"/>
</dbReference>
<dbReference type="HOGENOM" id="CLU_025392_0_0_1"/>
<reference evidence="4" key="1">
    <citation type="submission" date="2011-10" db="EMBL/GenBank/DDBJ databases">
        <authorList>
            <person name="Genoscope - CEA"/>
        </authorList>
    </citation>
    <scope>NUCLEOTIDE SEQUENCE</scope>
</reference>
<name>G8YS80_PICSO</name>
<evidence type="ECO:0000313" key="6">
    <source>
        <dbReference type="Proteomes" id="UP000005222"/>
    </source>
</evidence>
<gene>
    <name evidence="4" type="primary">Piso0_001040</name>
    <name evidence="4" type="ORF">GNLVRS01_PISO0C09572g</name>
    <name evidence="5" type="ORF">GNLVRS01_PISO0D09639g</name>
</gene>
<reference evidence="6" key="2">
    <citation type="journal article" date="2012" name="G3 (Bethesda)">
        <title>Pichia sorbitophila, an interspecies yeast hybrid reveals early steps of genome resolution following polyploidization.</title>
        <authorList>
            <person name="Leh Louis V."/>
            <person name="Despons L."/>
            <person name="Friedrich A."/>
            <person name="Martin T."/>
            <person name="Durrens P."/>
            <person name="Casaregola S."/>
            <person name="Neuveglise C."/>
            <person name="Fairhead C."/>
            <person name="Marck C."/>
            <person name="Cruz J.A."/>
            <person name="Straub M.L."/>
            <person name="Kugler V."/>
            <person name="Sacerdot C."/>
            <person name="Uzunov Z."/>
            <person name="Thierry A."/>
            <person name="Weiss S."/>
            <person name="Bleykasten C."/>
            <person name="De Montigny J."/>
            <person name="Jacques N."/>
            <person name="Jung P."/>
            <person name="Lemaire M."/>
            <person name="Mallet S."/>
            <person name="Morel G."/>
            <person name="Richard G.F."/>
            <person name="Sarkar A."/>
            <person name="Savel G."/>
            <person name="Schacherer J."/>
            <person name="Seret M.L."/>
            <person name="Talla E."/>
            <person name="Samson G."/>
            <person name="Jubin C."/>
            <person name="Poulain J."/>
            <person name="Vacherie B."/>
            <person name="Barbe V."/>
            <person name="Pelletier E."/>
            <person name="Sherman D.J."/>
            <person name="Westhof E."/>
            <person name="Weissenbach J."/>
            <person name="Baret P.V."/>
            <person name="Wincker P."/>
            <person name="Gaillardin C."/>
            <person name="Dujon B."/>
            <person name="Souciet J.L."/>
        </authorList>
    </citation>
    <scope>NUCLEOTIDE SEQUENCE [LARGE SCALE GENOMIC DNA]</scope>
    <source>
        <strain evidence="6">ATCC MYA-4447 / BCRC 22081 / CBS 7064 / NBRC 10061 / NRRL Y-12695</strain>
    </source>
</reference>
<dbReference type="Proteomes" id="UP000005222">
    <property type="component" value="Chromosome D"/>
</dbReference>
<dbReference type="SMART" id="SM00028">
    <property type="entry name" value="TPR"/>
    <property type="match status" value="3"/>
</dbReference>
<dbReference type="InterPro" id="IPR019734">
    <property type="entry name" value="TPR_rpt"/>
</dbReference>
<dbReference type="OMA" id="HYREEDI"/>
<dbReference type="SUPFAM" id="SSF48452">
    <property type="entry name" value="TPR-like"/>
    <property type="match status" value="1"/>
</dbReference>
<feature type="region of interest" description="Disordered" evidence="3">
    <location>
        <begin position="498"/>
        <end position="520"/>
    </location>
</feature>
<evidence type="ECO:0000256" key="2">
    <source>
        <dbReference type="ARBA" id="ARBA00022803"/>
    </source>
</evidence>
<evidence type="ECO:0000256" key="3">
    <source>
        <dbReference type="SAM" id="MobiDB-lite"/>
    </source>
</evidence>
<dbReference type="OrthoDB" id="433738at2759"/>
<dbReference type="PANTHER" id="PTHR45831">
    <property type="entry name" value="LD24721P"/>
    <property type="match status" value="1"/>
</dbReference>
<dbReference type="Proteomes" id="UP000005222">
    <property type="component" value="Chromosome C"/>
</dbReference>